<comment type="caution">
    <text evidence="1">The sequence shown here is derived from an EMBL/GenBank/DDBJ whole genome shotgun (WGS) entry which is preliminary data.</text>
</comment>
<sequence length="118" mass="12953">MESCCQQRVGCARRGVLTAQKGYVVKQNVVNQVRRRAWYGEGVIEGGEGAHSARQRLDTVQKSWRMAPGASAENRHNHDATTSSLMTTSEVVEYGSGLGTVIPESARTVIRKDARLVH</sequence>
<dbReference type="EMBL" id="RJVU01073245">
    <property type="protein sequence ID" value="ROI24866.1"/>
    <property type="molecule type" value="Genomic_DNA"/>
</dbReference>
<dbReference type="Proteomes" id="UP000281406">
    <property type="component" value="Unassembled WGS sequence"/>
</dbReference>
<accession>A0A3N0XH52</accession>
<gene>
    <name evidence="1" type="ORF">DPX16_21218</name>
</gene>
<name>A0A3N0XH52_ANAGA</name>
<organism evidence="1 2">
    <name type="scientific">Anabarilius grahami</name>
    <name type="common">Kanglang fish</name>
    <name type="synonym">Barilius grahami</name>
    <dbReference type="NCBI Taxonomy" id="495550"/>
    <lineage>
        <taxon>Eukaryota</taxon>
        <taxon>Metazoa</taxon>
        <taxon>Chordata</taxon>
        <taxon>Craniata</taxon>
        <taxon>Vertebrata</taxon>
        <taxon>Euteleostomi</taxon>
        <taxon>Actinopterygii</taxon>
        <taxon>Neopterygii</taxon>
        <taxon>Teleostei</taxon>
        <taxon>Ostariophysi</taxon>
        <taxon>Cypriniformes</taxon>
        <taxon>Xenocyprididae</taxon>
        <taxon>Xenocypridinae</taxon>
        <taxon>Xenocypridinae incertae sedis</taxon>
        <taxon>Anabarilius</taxon>
    </lineage>
</organism>
<keyword evidence="2" id="KW-1185">Reference proteome</keyword>
<reference evidence="1 2" key="1">
    <citation type="submission" date="2018-10" db="EMBL/GenBank/DDBJ databases">
        <title>Genome assembly for a Yunnan-Guizhou Plateau 3E fish, Anabarilius grahami (Regan), and its evolutionary and genetic applications.</title>
        <authorList>
            <person name="Jiang W."/>
        </authorList>
    </citation>
    <scope>NUCLEOTIDE SEQUENCE [LARGE SCALE GENOMIC DNA]</scope>
    <source>
        <strain evidence="1">AG-KIZ</strain>
        <tissue evidence="1">Muscle</tissue>
    </source>
</reference>
<evidence type="ECO:0000313" key="2">
    <source>
        <dbReference type="Proteomes" id="UP000281406"/>
    </source>
</evidence>
<protein>
    <submittedName>
        <fullName evidence="1">Uncharacterized protein</fullName>
    </submittedName>
</protein>
<dbReference type="AlphaFoldDB" id="A0A3N0XH52"/>
<proteinExistence type="predicted"/>
<evidence type="ECO:0000313" key="1">
    <source>
        <dbReference type="EMBL" id="ROI24866.1"/>
    </source>
</evidence>